<evidence type="ECO:0000313" key="8">
    <source>
        <dbReference type="EMBL" id="GGE72288.1"/>
    </source>
</evidence>
<dbReference type="InterPro" id="IPR019576">
    <property type="entry name" value="Pyridoxamine_oxidase_dimer_C"/>
</dbReference>
<dbReference type="PIRSF" id="PIRSF000190">
    <property type="entry name" value="Pyd_amn-ph_oxd"/>
    <property type="match status" value="1"/>
</dbReference>
<feature type="binding site" evidence="5">
    <location>
        <position position="88"/>
    </location>
    <ligand>
        <name>FMN</name>
        <dbReference type="ChEBI" id="CHEBI:58210"/>
    </ligand>
</feature>
<feature type="binding site" evidence="5">
    <location>
        <position position="190"/>
    </location>
    <ligand>
        <name>FMN</name>
        <dbReference type="ChEBI" id="CHEBI:58210"/>
    </ligand>
</feature>
<evidence type="ECO:0000256" key="2">
    <source>
        <dbReference type="ARBA" id="ARBA00022630"/>
    </source>
</evidence>
<dbReference type="InterPro" id="IPR012349">
    <property type="entry name" value="Split_barrel_FMN-bd"/>
</dbReference>
<evidence type="ECO:0000259" key="7">
    <source>
        <dbReference type="Pfam" id="PF10590"/>
    </source>
</evidence>
<sequence length="217" mass="25345">MDSIRNKIKQSKSLVGPFPAFDLDVVPEYPHDLFLEWFDVALHHDVHEPHAMTLSTIDYSGSPDARILILKDVDEDGWYFASSCESKKGKQLEANNHVALTFYWSLIGRQVRIRGKVEKMDIETNKKDFLHRGVVARAVSFIGKQSSVLHEQNDFNHALAKQLHYVQENSTSVYPAWTVYRVVAGEVEFWQADEERKHRRLLYRLVEGQWHREKLWP</sequence>
<protein>
    <submittedName>
        <fullName evidence="8">Pyridoxamine 5'-phosphate oxidase</fullName>
    </submittedName>
</protein>
<dbReference type="PANTHER" id="PTHR10851">
    <property type="entry name" value="PYRIDOXINE-5-PHOSPHATE OXIDASE"/>
    <property type="match status" value="1"/>
</dbReference>
<feature type="domain" description="Pyridoxine 5'-phosphate oxidase dimerisation C-terminal" evidence="7">
    <location>
        <begin position="177"/>
        <end position="217"/>
    </location>
</feature>
<name>A0A917ASM7_9BACI</name>
<dbReference type="NCBIfam" id="NF004231">
    <property type="entry name" value="PRK05679.1"/>
    <property type="match status" value="1"/>
</dbReference>
<dbReference type="AlphaFoldDB" id="A0A917ASM7"/>
<evidence type="ECO:0000313" key="9">
    <source>
        <dbReference type="Proteomes" id="UP000605259"/>
    </source>
</evidence>
<dbReference type="SUPFAM" id="SSF50475">
    <property type="entry name" value="FMN-binding split barrel"/>
    <property type="match status" value="1"/>
</dbReference>
<comment type="similarity">
    <text evidence="1">Belongs to the pyridoxamine 5'-phosphate oxidase family.</text>
</comment>
<dbReference type="Pfam" id="PF10590">
    <property type="entry name" value="PNP_phzG_C"/>
    <property type="match status" value="1"/>
</dbReference>
<proteinExistence type="inferred from homology"/>
<dbReference type="EMBL" id="BMFK01000001">
    <property type="protein sequence ID" value="GGE72288.1"/>
    <property type="molecule type" value="Genomic_DNA"/>
</dbReference>
<keyword evidence="3 5" id="KW-0288">FMN</keyword>
<dbReference type="PANTHER" id="PTHR10851:SF0">
    <property type="entry name" value="PYRIDOXINE-5'-PHOSPHATE OXIDASE"/>
    <property type="match status" value="1"/>
</dbReference>
<keyword evidence="2" id="KW-0285">Flavoprotein</keyword>
<evidence type="ECO:0000256" key="1">
    <source>
        <dbReference type="ARBA" id="ARBA00007301"/>
    </source>
</evidence>
<dbReference type="RefSeq" id="WP_188388466.1">
    <property type="nucleotide sequence ID" value="NZ_BMFK01000001.1"/>
</dbReference>
<feature type="binding site" evidence="5">
    <location>
        <position position="87"/>
    </location>
    <ligand>
        <name>FMN</name>
        <dbReference type="ChEBI" id="CHEBI:58210"/>
    </ligand>
</feature>
<dbReference type="GO" id="GO:0008615">
    <property type="term" value="P:pyridoxine biosynthetic process"/>
    <property type="evidence" value="ECO:0007669"/>
    <property type="project" value="InterPro"/>
</dbReference>
<comment type="caution">
    <text evidence="8">The sequence shown here is derived from an EMBL/GenBank/DDBJ whole genome shotgun (WGS) entry which is preliminary data.</text>
</comment>
<dbReference type="GO" id="GO:0004733">
    <property type="term" value="F:pyridoxamine phosphate oxidase activity"/>
    <property type="evidence" value="ECO:0007669"/>
    <property type="project" value="InterPro"/>
</dbReference>
<reference evidence="8" key="2">
    <citation type="submission" date="2020-09" db="EMBL/GenBank/DDBJ databases">
        <authorList>
            <person name="Sun Q."/>
            <person name="Zhou Y."/>
        </authorList>
    </citation>
    <scope>NUCLEOTIDE SEQUENCE</scope>
    <source>
        <strain evidence="8">CGMCC 1.12698</strain>
    </source>
</reference>
<dbReference type="Gene3D" id="2.30.110.10">
    <property type="entry name" value="Electron Transport, Fmn-binding Protein, Chain A"/>
    <property type="match status" value="1"/>
</dbReference>
<comment type="cofactor">
    <cofactor evidence="5">
        <name>FMN</name>
        <dbReference type="ChEBI" id="CHEBI:58210"/>
    </cofactor>
    <text evidence="5">Binds 1 FMN per subunit.</text>
</comment>
<dbReference type="InterPro" id="IPR000659">
    <property type="entry name" value="Pyridox_Oxase"/>
</dbReference>
<evidence type="ECO:0000256" key="5">
    <source>
        <dbReference type="PIRSR" id="PIRSR000190-2"/>
    </source>
</evidence>
<evidence type="ECO:0000259" key="6">
    <source>
        <dbReference type="Pfam" id="PF01243"/>
    </source>
</evidence>
<reference evidence="8" key="1">
    <citation type="journal article" date="2014" name="Int. J. Syst. Evol. Microbiol.">
        <title>Complete genome sequence of Corynebacterium casei LMG S-19264T (=DSM 44701T), isolated from a smear-ripened cheese.</title>
        <authorList>
            <consortium name="US DOE Joint Genome Institute (JGI-PGF)"/>
            <person name="Walter F."/>
            <person name="Albersmeier A."/>
            <person name="Kalinowski J."/>
            <person name="Ruckert C."/>
        </authorList>
    </citation>
    <scope>NUCLEOTIDE SEQUENCE</scope>
    <source>
        <strain evidence="8">CGMCC 1.12698</strain>
    </source>
</reference>
<gene>
    <name evidence="8" type="primary">pdxH</name>
    <name evidence="8" type="ORF">GCM10007140_22780</name>
</gene>
<feature type="binding site" evidence="5">
    <location>
        <begin position="145"/>
        <end position="146"/>
    </location>
    <ligand>
        <name>FMN</name>
        <dbReference type="ChEBI" id="CHEBI:58210"/>
    </ligand>
</feature>
<evidence type="ECO:0000256" key="4">
    <source>
        <dbReference type="ARBA" id="ARBA00023002"/>
    </source>
</evidence>
<feature type="binding site" evidence="5">
    <location>
        <position position="110"/>
    </location>
    <ligand>
        <name>FMN</name>
        <dbReference type="ChEBI" id="CHEBI:58210"/>
    </ligand>
</feature>
<accession>A0A917ASM7</accession>
<organism evidence="8 9">
    <name type="scientific">Priestia taiwanensis</name>
    <dbReference type="NCBI Taxonomy" id="1347902"/>
    <lineage>
        <taxon>Bacteria</taxon>
        <taxon>Bacillati</taxon>
        <taxon>Bacillota</taxon>
        <taxon>Bacilli</taxon>
        <taxon>Bacillales</taxon>
        <taxon>Bacillaceae</taxon>
        <taxon>Priestia</taxon>
    </lineage>
</organism>
<dbReference type="Proteomes" id="UP000605259">
    <property type="component" value="Unassembled WGS sequence"/>
</dbReference>
<feature type="binding site" evidence="5">
    <location>
        <begin position="66"/>
        <end position="71"/>
    </location>
    <ligand>
        <name>FMN</name>
        <dbReference type="ChEBI" id="CHEBI:58210"/>
    </ligand>
</feature>
<dbReference type="InterPro" id="IPR011576">
    <property type="entry name" value="Pyridox_Oxase_N"/>
</dbReference>
<evidence type="ECO:0000256" key="3">
    <source>
        <dbReference type="ARBA" id="ARBA00022643"/>
    </source>
</evidence>
<keyword evidence="4" id="KW-0560">Oxidoreductase</keyword>
<keyword evidence="9" id="KW-1185">Reference proteome</keyword>
<dbReference type="Pfam" id="PF01243">
    <property type="entry name" value="PNPOx_N"/>
    <property type="match status" value="1"/>
</dbReference>
<feature type="binding site" evidence="5">
    <location>
        <position position="200"/>
    </location>
    <ligand>
        <name>FMN</name>
        <dbReference type="ChEBI" id="CHEBI:58210"/>
    </ligand>
</feature>
<dbReference type="GO" id="GO:0010181">
    <property type="term" value="F:FMN binding"/>
    <property type="evidence" value="ECO:0007669"/>
    <property type="project" value="InterPro"/>
</dbReference>
<feature type="domain" description="Pyridoxamine 5'-phosphate oxidase N-terminal" evidence="6">
    <location>
        <begin position="46"/>
        <end position="137"/>
    </location>
</feature>